<dbReference type="RefSeq" id="XP_024083659.1">
    <property type="nucleotide sequence ID" value="XM_024227891.1"/>
</dbReference>
<dbReference type="InterPro" id="IPR036621">
    <property type="entry name" value="Anticodon-bd_dom_sf"/>
</dbReference>
<evidence type="ECO:0000313" key="3">
    <source>
        <dbReference type="Proteomes" id="UP000494040"/>
    </source>
</evidence>
<dbReference type="InterPro" id="IPR045864">
    <property type="entry name" value="aa-tRNA-synth_II/BPL/LPL"/>
</dbReference>
<dbReference type="Gene3D" id="3.30.930.10">
    <property type="entry name" value="Bira Bifunctional Protein, Domain 2"/>
    <property type="match status" value="1"/>
</dbReference>
<dbReference type="AlphaFoldDB" id="A0A8I6SM69"/>
<accession>A0A8I6SM69</accession>
<dbReference type="InterPro" id="IPR004154">
    <property type="entry name" value="Anticodon-bd"/>
</dbReference>
<evidence type="ECO:0000313" key="2">
    <source>
        <dbReference type="EnsemblMetazoa" id="XP_024083659.1"/>
    </source>
</evidence>
<dbReference type="EnsemblMetazoa" id="XM_024227891.1">
    <property type="protein sequence ID" value="XP_024083659.1"/>
    <property type="gene ID" value="LOC106670963"/>
</dbReference>
<feature type="domain" description="Anticodon-binding" evidence="1">
    <location>
        <begin position="306"/>
        <end position="358"/>
    </location>
</feature>
<dbReference type="SUPFAM" id="SSF52954">
    <property type="entry name" value="Class II aaRS ABD-related"/>
    <property type="match status" value="1"/>
</dbReference>
<proteinExistence type="predicted"/>
<dbReference type="OMA" id="YQAIDIR"/>
<reference evidence="2" key="1">
    <citation type="submission" date="2022-01" db="UniProtKB">
        <authorList>
            <consortium name="EnsemblMetazoa"/>
        </authorList>
    </citation>
    <scope>IDENTIFICATION</scope>
</reference>
<dbReference type="Proteomes" id="UP000494040">
    <property type="component" value="Unassembled WGS sequence"/>
</dbReference>
<evidence type="ECO:0000259" key="1">
    <source>
        <dbReference type="Pfam" id="PF03129"/>
    </source>
</evidence>
<organism evidence="2 3">
    <name type="scientific">Cimex lectularius</name>
    <name type="common">Bed bug</name>
    <name type="synonym">Acanthia lectularia</name>
    <dbReference type="NCBI Taxonomy" id="79782"/>
    <lineage>
        <taxon>Eukaryota</taxon>
        <taxon>Metazoa</taxon>
        <taxon>Ecdysozoa</taxon>
        <taxon>Arthropoda</taxon>
        <taxon>Hexapoda</taxon>
        <taxon>Insecta</taxon>
        <taxon>Pterygota</taxon>
        <taxon>Neoptera</taxon>
        <taxon>Paraneoptera</taxon>
        <taxon>Hemiptera</taxon>
        <taxon>Heteroptera</taxon>
        <taxon>Panheteroptera</taxon>
        <taxon>Cimicomorpha</taxon>
        <taxon>Cimicidae</taxon>
        <taxon>Cimex</taxon>
    </lineage>
</organism>
<dbReference type="SUPFAM" id="SSF55681">
    <property type="entry name" value="Class II aaRS and biotin synthetases"/>
    <property type="match status" value="1"/>
</dbReference>
<dbReference type="KEGG" id="clec:106670963"/>
<dbReference type="OrthoDB" id="5394539at2759"/>
<dbReference type="Gene3D" id="3.40.50.800">
    <property type="entry name" value="Anticodon-binding domain"/>
    <property type="match status" value="1"/>
</dbReference>
<sequence>MLRLSHVPRQLYEVVKYFVDSGFIKLNVMNNNVQRITYGPLGEILLENIRKEWIFGNSSYREDNVFPYHYRSVNEILPDIKEAFIAGKELNGGVLPFGLADCRKICSDFKSSENDIFHPRHSIDLRYIGFFKPDEGKQFFYRWAQQRKRWWRKFSSDPGKFSLGEIEKDETSDKEELKILATFPWGVHNIESVKFLGDTPFLNCGRPSPFNIDCDGELIFPHVIESVCSLDYATIIYLLDAYDRTDDSKVICRFHRKFAPYKFAFAAPPVDDRLAFELFEMGQMLCFDVMKAGLNCLLPVRTLFGKEELEKQLDKNNSIGVPYTAVLTDHTLKTGIFGLFSRETTLQEEIHIEKFKDYGALLMKNY</sequence>
<dbReference type="Pfam" id="PF03129">
    <property type="entry name" value="HGTP_anticodon"/>
    <property type="match status" value="1"/>
</dbReference>
<protein>
    <recommendedName>
        <fullName evidence="1">Anticodon-binding domain-containing protein</fullName>
    </recommendedName>
</protein>
<name>A0A8I6SM69_CIMLE</name>
<keyword evidence="3" id="KW-1185">Reference proteome</keyword>
<dbReference type="GeneID" id="106670963"/>